<evidence type="ECO:0000256" key="3">
    <source>
        <dbReference type="ARBA" id="ARBA00022630"/>
    </source>
</evidence>
<dbReference type="AlphaFoldDB" id="A0AAD3XW48"/>
<dbReference type="Gene3D" id="3.30.560.10">
    <property type="entry name" value="Glucose Oxidase, domain 3"/>
    <property type="match status" value="1"/>
</dbReference>
<feature type="chain" id="PRO_5041968657" description="Glucose-methanol-choline oxidoreductase N-terminal domain-containing protein" evidence="9">
    <location>
        <begin position="23"/>
        <end position="509"/>
    </location>
</feature>
<name>A0AAD3XW48_NEPGR</name>
<feature type="disulfide bond" evidence="7">
    <location>
        <begin position="384"/>
        <end position="439"/>
    </location>
</feature>
<dbReference type="InterPro" id="IPR000172">
    <property type="entry name" value="GMC_OxRdtase_N"/>
</dbReference>
<evidence type="ECO:0000256" key="1">
    <source>
        <dbReference type="ARBA" id="ARBA00001974"/>
    </source>
</evidence>
<evidence type="ECO:0000256" key="7">
    <source>
        <dbReference type="PIRSR" id="PIRSR000137-3"/>
    </source>
</evidence>
<organism evidence="12 13">
    <name type="scientific">Nepenthes gracilis</name>
    <name type="common">Slender pitcher plant</name>
    <dbReference type="NCBI Taxonomy" id="150966"/>
    <lineage>
        <taxon>Eukaryota</taxon>
        <taxon>Viridiplantae</taxon>
        <taxon>Streptophyta</taxon>
        <taxon>Embryophyta</taxon>
        <taxon>Tracheophyta</taxon>
        <taxon>Spermatophyta</taxon>
        <taxon>Magnoliopsida</taxon>
        <taxon>eudicotyledons</taxon>
        <taxon>Gunneridae</taxon>
        <taxon>Pentapetalae</taxon>
        <taxon>Caryophyllales</taxon>
        <taxon>Nepenthaceae</taxon>
        <taxon>Nepenthes</taxon>
    </lineage>
</organism>
<feature type="binding site" evidence="6">
    <location>
        <position position="476"/>
    </location>
    <ligand>
        <name>FAD</name>
        <dbReference type="ChEBI" id="CHEBI:57692"/>
    </ligand>
</feature>
<keyword evidence="13" id="KW-1185">Reference proteome</keyword>
<evidence type="ECO:0000256" key="6">
    <source>
        <dbReference type="PIRSR" id="PIRSR000137-2"/>
    </source>
</evidence>
<evidence type="ECO:0000313" key="12">
    <source>
        <dbReference type="EMBL" id="GMH19663.1"/>
    </source>
</evidence>
<sequence>MVDLRLWRLIFLILCGISMLNGSCYSEKAPYYSFVKPATAAPPVVYFDYIIIGGGTAGCALAATLSEEADVLLLERGGSPYGNKNVEDLGSFILNLGDTSPSSPAQQFISEDGVINARARVLGGGSAINAGFFTKASREYVSRVGWDETLVNQSYEWVEKKVAFEPEVLQFQSAVRDGLIDAGNQRSRAVGAKFTDERGIKHRAYLRAGAKVEVIISAGAIGSPQLLMLSGIGPEEELRFHGIDLVSNQPMVGQGMADNPMNGLLVPSPVPVETSLVQVVGITRFGSYIEAASGSHILSAWNPNLPQSTEMFFPQTKQKTLMDSTKGYSLINSMINGNISVGVILEKTIGPVSKGYLLLKTKNPNDNPFVKFNYFKEPKDLARCVKGMESIIKVIQSGPLSKFRYPNMSVQVLIDIMLALPLNLRPRHLSAAASLEQFCKDTVLTIWHYHGGCQVGKVVDKDYKVFGVDGLRVIDGSTFYDSPGTNPQATVMMLGRYMGKKILLERFVD</sequence>
<dbReference type="GO" id="GO:0050660">
    <property type="term" value="F:flavin adenine dinucleotide binding"/>
    <property type="evidence" value="ECO:0007669"/>
    <property type="project" value="InterPro"/>
</dbReference>
<keyword evidence="4 9" id="KW-0732">Signal</keyword>
<dbReference type="EMBL" id="BSYO01000021">
    <property type="protein sequence ID" value="GMH19663.1"/>
    <property type="molecule type" value="Genomic_DNA"/>
</dbReference>
<keyword evidence="3 8" id="KW-0285">Flavoprotein</keyword>
<feature type="binding site" evidence="6">
    <location>
        <begin position="487"/>
        <end position="488"/>
    </location>
    <ligand>
        <name>FAD</name>
        <dbReference type="ChEBI" id="CHEBI:57692"/>
    </ligand>
</feature>
<comment type="caution">
    <text evidence="12">The sequence shown here is derived from an EMBL/GenBank/DDBJ whole genome shotgun (WGS) entry which is preliminary data.</text>
</comment>
<protein>
    <recommendedName>
        <fullName evidence="10 11">Glucose-methanol-choline oxidoreductase N-terminal domain-containing protein</fullName>
    </recommendedName>
</protein>
<dbReference type="Pfam" id="PF00732">
    <property type="entry name" value="GMC_oxred_N"/>
    <property type="match status" value="2"/>
</dbReference>
<evidence type="ECO:0000256" key="8">
    <source>
        <dbReference type="RuleBase" id="RU003968"/>
    </source>
</evidence>
<feature type="domain" description="Glucose-methanol-choline oxidoreductase N-terminal" evidence="11">
    <location>
        <begin position="219"/>
        <end position="233"/>
    </location>
</feature>
<dbReference type="PROSITE" id="PS00624">
    <property type="entry name" value="GMC_OXRED_2"/>
    <property type="match status" value="1"/>
</dbReference>
<dbReference type="Gene3D" id="3.50.50.60">
    <property type="entry name" value="FAD/NAD(P)-binding domain"/>
    <property type="match status" value="2"/>
</dbReference>
<keyword evidence="5 6" id="KW-0274">FAD</keyword>
<dbReference type="PANTHER" id="PTHR45968:SF31">
    <property type="entry name" value="GLUCOSE-METHANOL-CHOLINE (GMC) OXIDOREDUCTASE FAMILY PROTEIN"/>
    <property type="match status" value="1"/>
</dbReference>
<dbReference type="SUPFAM" id="SSF51905">
    <property type="entry name" value="FAD/NAD(P)-binding domain"/>
    <property type="match status" value="1"/>
</dbReference>
<dbReference type="PANTHER" id="PTHR45968">
    <property type="entry name" value="OSJNBA0019K04.7 PROTEIN"/>
    <property type="match status" value="1"/>
</dbReference>
<dbReference type="InterPro" id="IPR012132">
    <property type="entry name" value="GMC_OxRdtase"/>
</dbReference>
<comment type="cofactor">
    <cofactor evidence="1 6">
        <name>FAD</name>
        <dbReference type="ChEBI" id="CHEBI:57692"/>
    </cofactor>
</comment>
<evidence type="ECO:0000256" key="9">
    <source>
        <dbReference type="SAM" id="SignalP"/>
    </source>
</evidence>
<dbReference type="InterPro" id="IPR007867">
    <property type="entry name" value="GMC_OxRtase_C"/>
</dbReference>
<feature type="domain" description="Glucose-methanol-choline oxidoreductase N-terminal" evidence="10">
    <location>
        <begin position="119"/>
        <end position="142"/>
    </location>
</feature>
<reference evidence="12" key="1">
    <citation type="submission" date="2023-05" db="EMBL/GenBank/DDBJ databases">
        <title>Nepenthes gracilis genome sequencing.</title>
        <authorList>
            <person name="Fukushima K."/>
        </authorList>
    </citation>
    <scope>NUCLEOTIDE SEQUENCE</scope>
    <source>
        <strain evidence="12">SING2019-196</strain>
    </source>
</reference>
<evidence type="ECO:0000256" key="2">
    <source>
        <dbReference type="ARBA" id="ARBA00010790"/>
    </source>
</evidence>
<accession>A0AAD3XW48</accession>
<feature type="binding site" evidence="6">
    <location>
        <position position="121"/>
    </location>
    <ligand>
        <name>FAD</name>
        <dbReference type="ChEBI" id="CHEBI:57692"/>
    </ligand>
</feature>
<dbReference type="PIRSF" id="PIRSF000137">
    <property type="entry name" value="Alcohol_oxidase"/>
    <property type="match status" value="1"/>
</dbReference>
<dbReference type="SUPFAM" id="SSF54373">
    <property type="entry name" value="FAD-linked reductases, C-terminal domain"/>
    <property type="match status" value="1"/>
</dbReference>
<comment type="similarity">
    <text evidence="2 8">Belongs to the GMC oxidoreductase family.</text>
</comment>
<evidence type="ECO:0000313" key="13">
    <source>
        <dbReference type="Proteomes" id="UP001279734"/>
    </source>
</evidence>
<evidence type="ECO:0000259" key="10">
    <source>
        <dbReference type="PROSITE" id="PS00623"/>
    </source>
</evidence>
<dbReference type="InterPro" id="IPR036188">
    <property type="entry name" value="FAD/NAD-bd_sf"/>
</dbReference>
<dbReference type="Pfam" id="PF05199">
    <property type="entry name" value="GMC_oxred_C"/>
    <property type="match status" value="1"/>
</dbReference>
<feature type="signal peptide" evidence="9">
    <location>
        <begin position="1"/>
        <end position="22"/>
    </location>
</feature>
<keyword evidence="7" id="KW-1015">Disulfide bond</keyword>
<evidence type="ECO:0000259" key="11">
    <source>
        <dbReference type="PROSITE" id="PS00624"/>
    </source>
</evidence>
<evidence type="ECO:0000256" key="4">
    <source>
        <dbReference type="ARBA" id="ARBA00022729"/>
    </source>
</evidence>
<feature type="binding site" evidence="6">
    <location>
        <begin position="447"/>
        <end position="448"/>
    </location>
    <ligand>
        <name>FAD</name>
        <dbReference type="ChEBI" id="CHEBI:57692"/>
    </ligand>
</feature>
<dbReference type="PROSITE" id="PS00623">
    <property type="entry name" value="GMC_OXRED_1"/>
    <property type="match status" value="1"/>
</dbReference>
<dbReference type="InterPro" id="IPR051871">
    <property type="entry name" value="GMC_Oxidoreductase-Related"/>
</dbReference>
<evidence type="ECO:0000256" key="5">
    <source>
        <dbReference type="ARBA" id="ARBA00022827"/>
    </source>
</evidence>
<gene>
    <name evidence="12" type="ORF">Nepgr_021504</name>
</gene>
<dbReference type="GO" id="GO:0016614">
    <property type="term" value="F:oxidoreductase activity, acting on CH-OH group of donors"/>
    <property type="evidence" value="ECO:0007669"/>
    <property type="project" value="InterPro"/>
</dbReference>
<dbReference type="Proteomes" id="UP001279734">
    <property type="component" value="Unassembled WGS sequence"/>
</dbReference>
<proteinExistence type="inferred from homology"/>